<comment type="caution">
    <text evidence="1">The sequence shown here is derived from an EMBL/GenBank/DDBJ whole genome shotgun (WGS) entry which is preliminary data.</text>
</comment>
<evidence type="ECO:0000313" key="1">
    <source>
        <dbReference type="EMBL" id="GJE03187.1"/>
    </source>
</evidence>
<protein>
    <submittedName>
        <fullName evidence="1">Uncharacterized protein</fullName>
    </submittedName>
</protein>
<organism evidence="1 2">
    <name type="scientific">Methylobacterium isbiliense</name>
    <dbReference type="NCBI Taxonomy" id="315478"/>
    <lineage>
        <taxon>Bacteria</taxon>
        <taxon>Pseudomonadati</taxon>
        <taxon>Pseudomonadota</taxon>
        <taxon>Alphaproteobacteria</taxon>
        <taxon>Hyphomicrobiales</taxon>
        <taxon>Methylobacteriaceae</taxon>
        <taxon>Methylobacterium</taxon>
    </lineage>
</organism>
<reference evidence="1" key="2">
    <citation type="submission" date="2021-08" db="EMBL/GenBank/DDBJ databases">
        <authorList>
            <person name="Tani A."/>
            <person name="Ola A."/>
            <person name="Ogura Y."/>
            <person name="Katsura K."/>
            <person name="Hayashi T."/>
        </authorList>
    </citation>
    <scope>NUCLEOTIDE SEQUENCE</scope>
    <source>
        <strain evidence="1">DSM 17168</strain>
    </source>
</reference>
<evidence type="ECO:0000313" key="2">
    <source>
        <dbReference type="Proteomes" id="UP001055153"/>
    </source>
</evidence>
<dbReference type="Proteomes" id="UP001055153">
    <property type="component" value="Unassembled WGS sequence"/>
</dbReference>
<accession>A0ABQ4SJ79</accession>
<keyword evidence="2" id="KW-1185">Reference proteome</keyword>
<proteinExistence type="predicted"/>
<name>A0ABQ4SJ79_9HYPH</name>
<dbReference type="EMBL" id="BPQQ01000070">
    <property type="protein sequence ID" value="GJE03187.1"/>
    <property type="molecule type" value="Genomic_DNA"/>
</dbReference>
<sequence>MSQVSVPYNLFRNAHKEDLYCAVQVCAPVPSFVRMPAWRFVDVLSEAGMPKGFLADAARQSSRWNGFYLFLAWGHETSGHETLPAGRPAEMRLPSAA</sequence>
<reference evidence="1" key="1">
    <citation type="journal article" date="2021" name="Front. Microbiol.">
        <title>Comprehensive Comparative Genomics and Phenotyping of Methylobacterium Species.</title>
        <authorList>
            <person name="Alessa O."/>
            <person name="Ogura Y."/>
            <person name="Fujitani Y."/>
            <person name="Takami H."/>
            <person name="Hayashi T."/>
            <person name="Sahin N."/>
            <person name="Tani A."/>
        </authorList>
    </citation>
    <scope>NUCLEOTIDE SEQUENCE</scope>
    <source>
        <strain evidence="1">DSM 17168</strain>
    </source>
</reference>
<gene>
    <name evidence="1" type="ORF">GMJLKIPL_5138</name>
</gene>